<gene>
    <name evidence="1" type="ordered locus">Igni_1190</name>
</gene>
<evidence type="ECO:0000313" key="1">
    <source>
        <dbReference type="EMBL" id="ABU82367.1"/>
    </source>
</evidence>
<dbReference type="EMBL" id="CP000816">
    <property type="protein sequence ID" value="ABU82367.1"/>
    <property type="molecule type" value="Genomic_DNA"/>
</dbReference>
<evidence type="ECO:0008006" key="3">
    <source>
        <dbReference type="Google" id="ProtNLM"/>
    </source>
</evidence>
<dbReference type="SUPFAM" id="SSF53335">
    <property type="entry name" value="S-adenosyl-L-methionine-dependent methyltransferases"/>
    <property type="match status" value="1"/>
</dbReference>
<protein>
    <recommendedName>
        <fullName evidence="3">Methyltransferase FkbM family</fullName>
    </recommendedName>
</protein>
<organism evidence="1 2">
    <name type="scientific">Ignicoccus hospitalis (strain KIN4/I / DSM 18386 / JCM 14125)</name>
    <dbReference type="NCBI Taxonomy" id="453591"/>
    <lineage>
        <taxon>Archaea</taxon>
        <taxon>Thermoproteota</taxon>
        <taxon>Thermoprotei</taxon>
        <taxon>Desulfurococcales</taxon>
        <taxon>Desulfurococcaceae</taxon>
        <taxon>Ignicoccus</taxon>
    </lineage>
</organism>
<dbReference type="eggNOG" id="arCOG01402">
    <property type="taxonomic scope" value="Archaea"/>
</dbReference>
<dbReference type="Gene3D" id="3.40.50.150">
    <property type="entry name" value="Vaccinia Virus protein VP39"/>
    <property type="match status" value="1"/>
</dbReference>
<accession>A8ABR5</accession>
<dbReference type="HOGENOM" id="CLU_791336_0_0_2"/>
<name>A8ABR5_IGNH4</name>
<proteinExistence type="predicted"/>
<dbReference type="Proteomes" id="UP000000262">
    <property type="component" value="Chromosome"/>
</dbReference>
<evidence type="ECO:0000313" key="2">
    <source>
        <dbReference type="Proteomes" id="UP000000262"/>
    </source>
</evidence>
<reference evidence="1 2" key="1">
    <citation type="journal article" date="2008" name="Genome Biol.">
        <title>A genomic analysis of the archaeal system Ignicoccus hospitalis-Nanoarchaeum equitans.</title>
        <authorList>
            <person name="Podar M."/>
            <person name="Anderson I."/>
            <person name="Makarova K.S."/>
            <person name="Elkins J.G."/>
            <person name="Ivanova N."/>
            <person name="Wall M.A."/>
            <person name="Lykidis A."/>
            <person name="Mavromatis K."/>
            <person name="Sun H."/>
            <person name="Hudson M.E."/>
            <person name="Chen W."/>
            <person name="Deciu C."/>
            <person name="Hutchison D."/>
            <person name="Eads J.R."/>
            <person name="Anderson A."/>
            <person name="Fernandes F."/>
            <person name="Szeto E."/>
            <person name="Lapidus A."/>
            <person name="Kyrpides N.C."/>
            <person name="Saier M.H.Jr."/>
            <person name="Richardson P.M."/>
            <person name="Rachel R."/>
            <person name="Huber H."/>
            <person name="Eisen J.A."/>
            <person name="Koonin E.V."/>
            <person name="Keller M."/>
            <person name="Stetter K.O."/>
        </authorList>
    </citation>
    <scope>NUCLEOTIDE SEQUENCE [LARGE SCALE GENOMIC DNA]</scope>
    <source>
        <strain evidence="2">KIN4/I / DSM 18386 / JCM 14125</strain>
    </source>
</reference>
<sequence length="350" mass="40568">MEKVEDFALRMATTKFFIRGESISFPLKVLRKLSPLFGGRTLTETMFNRYLRTLEWHHFPPWTFSYFMYSAVFHGVLYALIKAPREFVEACELFEAESKETYVNLLNYLALADLLKFMAPSVVSKAFTFCYIPKVDLEKRGIRQVGLGKYLPLYDIRGLFKIENSDSLLKEIFACESYKCEECGVTPLDDSAFVDLGAAYGETALWYALYSSNSKLLAVDASQEALAVARRNEELAREFLRSKNNEMIIINKLIKKDTDARELINLGKDKNAYFIKSDIEGYEREALEAFKDVLKEYKPYLALAAYHKWDDLIVLPKKVKEANPDYKLYLRPHITFYKVPYGHSYVLFAR</sequence>
<dbReference type="STRING" id="453591.Igni_1190"/>
<dbReference type="InterPro" id="IPR029063">
    <property type="entry name" value="SAM-dependent_MTases_sf"/>
</dbReference>
<dbReference type="KEGG" id="iho:Igni_1190"/>
<dbReference type="AlphaFoldDB" id="A8ABR5"/>
<keyword evidence="2" id="KW-1185">Reference proteome</keyword>